<dbReference type="GeneID" id="8105663"/>
<dbReference type="OrthoDB" id="277931at2759"/>
<accession>B8ML24</accession>
<feature type="region of interest" description="Disordered" evidence="6">
    <location>
        <begin position="605"/>
        <end position="706"/>
    </location>
</feature>
<dbReference type="eggNOG" id="KOG2385">
    <property type="taxonomic scope" value="Eukaryota"/>
</dbReference>
<comment type="subcellular location">
    <subcellularLocation>
        <location evidence="1">Membrane</location>
        <topology evidence="1">Multi-pass membrane protein</topology>
    </subcellularLocation>
</comment>
<gene>
    <name evidence="8" type="ORF">TSTA_048800</name>
</gene>
<evidence type="ECO:0000256" key="6">
    <source>
        <dbReference type="SAM" id="MobiDB-lite"/>
    </source>
</evidence>
<dbReference type="GO" id="GO:0016020">
    <property type="term" value="C:membrane"/>
    <property type="evidence" value="ECO:0007669"/>
    <property type="project" value="UniProtKB-SubCell"/>
</dbReference>
<dbReference type="VEuPathDB" id="FungiDB:TSTA_048800"/>
<sequence length="747" mass="82296">MAHRFLDRFSNATDRGKEKNKNEEHGLSDFLSDSQRGDLMVLISVVLEHMRKTILESFEGLPVSKEWSPVPENRDTPGSNKCGDGAISDKTEETIQNAVGLDPKSRSEALAYFDEWQNSVVNERESKDGQVQVDKFPKDPAEPEQKNPNRLQQVYRPLDTPLRDSPRAQRLLILRSLLLLLLGLEHYNAYSRVLLLHITSSLDLQLSDLNENEAKIARGLLDAAVAMTADEEAKKKAAENQNLRKWKVGIATVAGAALIGITGGLAAPLVAAGLGTVMGGLGLGGTIAASYLGALASSGVVVGGLFGAYGGKMTGKMMDRYAREVEDFAFVPIRGKLAKKLNDEKEAAKEDHRLRVTIGITGWVTEEDNIVVPWRVIGPESEVFALRWEYEALLNLGNSMRALVTTAAWKFASHQVLIRTVFAGLMSAVLLPFGLMRLAKIAANPFNVAISRADKAGEVLADALINGAQGKRPVTLVGYSLGSRVIYSCLRNLAQRRAYGLIDSAIFMGSPIPADAAEWHSMRAVVAGRLVNIYSKNDSVLALLYRATHLEVDISGLQPVRGVPNLENMDASDTVSGHLRYQFLVGQVLTDIGFEEVDASELEKEKAALSKQDEQIEREQEENERRKPVGATITTSATAQVRRKPVLPPRPQAQTDSEAVKDAGTTDQTKDDTGAVNKSIRRKEVPPTTTTANNNKDSEDESNEDELNYITMIDEEEEERLQQEIEQRTREEMITWKTRQMRVGRDE</sequence>
<dbReference type="ESTHER" id="talsn-b8ml24">
    <property type="family name" value="Duf_726"/>
</dbReference>
<dbReference type="EMBL" id="EQ962657">
    <property type="protein sequence ID" value="EED15440.1"/>
    <property type="molecule type" value="Genomic_DNA"/>
</dbReference>
<evidence type="ECO:0000256" key="5">
    <source>
        <dbReference type="ARBA" id="ARBA00023136"/>
    </source>
</evidence>
<feature type="compositionally biased region" description="Basic and acidic residues" evidence="6">
    <location>
        <begin position="14"/>
        <end position="27"/>
    </location>
</feature>
<feature type="compositionally biased region" description="Basic and acidic residues" evidence="6">
    <location>
        <begin position="605"/>
        <end position="627"/>
    </location>
</feature>
<feature type="compositionally biased region" description="Basic and acidic residues" evidence="6">
    <location>
        <begin position="135"/>
        <end position="147"/>
    </location>
</feature>
<dbReference type="AlphaFoldDB" id="B8ML24"/>
<reference evidence="9" key="1">
    <citation type="journal article" date="2015" name="Genome Announc.">
        <title>Genome sequence of the AIDS-associated pathogen Penicillium marneffei (ATCC18224) and its near taxonomic relative Talaromyces stipitatus (ATCC10500).</title>
        <authorList>
            <person name="Nierman W.C."/>
            <person name="Fedorova-Abrams N.D."/>
            <person name="Andrianopoulos A."/>
        </authorList>
    </citation>
    <scope>NUCLEOTIDE SEQUENCE [LARGE SCALE GENOMIC DNA]</scope>
    <source>
        <strain evidence="9">ATCC 10500 / CBS 375.48 / QM 6759 / NRRL 1006</strain>
    </source>
</reference>
<keyword evidence="3 7" id="KW-0812">Transmembrane</keyword>
<comment type="similarity">
    <text evidence="2">Belongs to the TMCO4 family.</text>
</comment>
<dbReference type="PhylomeDB" id="B8ML24"/>
<name>B8ML24_TALSN</name>
<dbReference type="Pfam" id="PF05277">
    <property type="entry name" value="DUF726"/>
    <property type="match status" value="1"/>
</dbReference>
<keyword evidence="4 7" id="KW-1133">Transmembrane helix</keyword>
<dbReference type="HOGENOM" id="CLU_007407_1_0_1"/>
<feature type="region of interest" description="Disordered" evidence="6">
    <location>
        <begin position="124"/>
        <end position="153"/>
    </location>
</feature>
<evidence type="ECO:0000313" key="8">
    <source>
        <dbReference type="EMBL" id="EED15440.1"/>
    </source>
</evidence>
<dbReference type="RefSeq" id="XP_002485393.1">
    <property type="nucleotide sequence ID" value="XM_002485348.1"/>
</dbReference>
<dbReference type="InterPro" id="IPR007941">
    <property type="entry name" value="DUF726"/>
</dbReference>
<dbReference type="OMA" id="FAFIPIR"/>
<feature type="region of interest" description="Disordered" evidence="6">
    <location>
        <begin position="1"/>
        <end position="30"/>
    </location>
</feature>
<dbReference type="SUPFAM" id="SSF53474">
    <property type="entry name" value="alpha/beta-Hydrolases"/>
    <property type="match status" value="1"/>
</dbReference>
<feature type="region of interest" description="Disordered" evidence="6">
    <location>
        <begin position="65"/>
        <end position="86"/>
    </location>
</feature>
<evidence type="ECO:0000256" key="1">
    <source>
        <dbReference type="ARBA" id="ARBA00004141"/>
    </source>
</evidence>
<evidence type="ECO:0000313" key="9">
    <source>
        <dbReference type="Proteomes" id="UP000001745"/>
    </source>
</evidence>
<dbReference type="PANTHER" id="PTHR17920:SF22">
    <property type="entry name" value="DUF726 DOMAIN PROTEIN (AFU_ORTHOLOGUE AFUA_2G12860)"/>
    <property type="match status" value="1"/>
</dbReference>
<feature type="transmembrane region" description="Helical" evidence="7">
    <location>
        <begin position="291"/>
        <end position="311"/>
    </location>
</feature>
<feature type="transmembrane region" description="Helical" evidence="7">
    <location>
        <begin position="248"/>
        <end position="271"/>
    </location>
</feature>
<organism evidence="8 9">
    <name type="scientific">Talaromyces stipitatus (strain ATCC 10500 / CBS 375.48 / QM 6759 / NRRL 1006)</name>
    <name type="common">Penicillium stipitatum</name>
    <dbReference type="NCBI Taxonomy" id="441959"/>
    <lineage>
        <taxon>Eukaryota</taxon>
        <taxon>Fungi</taxon>
        <taxon>Dikarya</taxon>
        <taxon>Ascomycota</taxon>
        <taxon>Pezizomycotina</taxon>
        <taxon>Eurotiomycetes</taxon>
        <taxon>Eurotiomycetidae</taxon>
        <taxon>Eurotiales</taxon>
        <taxon>Trichocomaceae</taxon>
        <taxon>Talaromyces</taxon>
        <taxon>Talaromyces sect. Talaromyces</taxon>
    </lineage>
</organism>
<dbReference type="InterPro" id="IPR029058">
    <property type="entry name" value="AB_hydrolase_fold"/>
</dbReference>
<keyword evidence="9" id="KW-1185">Reference proteome</keyword>
<evidence type="ECO:0000256" key="7">
    <source>
        <dbReference type="SAM" id="Phobius"/>
    </source>
</evidence>
<feature type="transmembrane region" description="Helical" evidence="7">
    <location>
        <begin position="416"/>
        <end position="435"/>
    </location>
</feature>
<keyword evidence="5 7" id="KW-0472">Membrane</keyword>
<proteinExistence type="inferred from homology"/>
<evidence type="ECO:0000256" key="4">
    <source>
        <dbReference type="ARBA" id="ARBA00022989"/>
    </source>
</evidence>
<protein>
    <submittedName>
        <fullName evidence="8">DUF726 domain protein</fullName>
    </submittedName>
</protein>
<dbReference type="Proteomes" id="UP000001745">
    <property type="component" value="Unassembled WGS sequence"/>
</dbReference>
<evidence type="ECO:0000256" key="3">
    <source>
        <dbReference type="ARBA" id="ARBA00022692"/>
    </source>
</evidence>
<evidence type="ECO:0000256" key="2">
    <source>
        <dbReference type="ARBA" id="ARBA00009824"/>
    </source>
</evidence>
<dbReference type="PANTHER" id="PTHR17920">
    <property type="entry name" value="TRANSMEMBRANE AND COILED-COIL DOMAIN-CONTAINING PROTEIN 4 TMCO4"/>
    <property type="match status" value="1"/>
</dbReference>
<dbReference type="InParanoid" id="B8ML24"/>